<proteinExistence type="predicted"/>
<protein>
    <submittedName>
        <fullName evidence="1">Uncharacterized protein</fullName>
    </submittedName>
</protein>
<gene>
    <name evidence="1" type="ORF">CO2235_90111</name>
</gene>
<organism evidence="1 2">
    <name type="scientific">Cupriavidus oxalaticus</name>
    <dbReference type="NCBI Taxonomy" id="96344"/>
    <lineage>
        <taxon>Bacteria</taxon>
        <taxon>Pseudomonadati</taxon>
        <taxon>Pseudomonadota</taxon>
        <taxon>Betaproteobacteria</taxon>
        <taxon>Burkholderiales</taxon>
        <taxon>Burkholderiaceae</taxon>
        <taxon>Cupriavidus</taxon>
    </lineage>
</organism>
<evidence type="ECO:0000313" key="1">
    <source>
        <dbReference type="EMBL" id="SPC17237.1"/>
    </source>
</evidence>
<evidence type="ECO:0000313" key="2">
    <source>
        <dbReference type="Proteomes" id="UP000256862"/>
    </source>
</evidence>
<dbReference type="Proteomes" id="UP000256862">
    <property type="component" value="Chromosome CO2235"/>
</dbReference>
<dbReference type="AlphaFoldDB" id="A0A976GBI7"/>
<comment type="caution">
    <text evidence="1">The sequence shown here is derived from an EMBL/GenBank/DDBJ whole genome shotgun (WGS) entry which is preliminary data.</text>
</comment>
<name>A0A976GBI7_9BURK</name>
<accession>A0A976GBI7</accession>
<reference evidence="1 2" key="1">
    <citation type="submission" date="2018-01" db="EMBL/GenBank/DDBJ databases">
        <authorList>
            <person name="Clerissi C."/>
        </authorList>
    </citation>
    <scope>NUCLEOTIDE SEQUENCE [LARGE SCALE GENOMIC DNA]</scope>
    <source>
        <strain evidence="1">Cupriavidus oxalaticus LMG 2235</strain>
    </source>
</reference>
<dbReference type="EMBL" id="OGUS01000131">
    <property type="protein sequence ID" value="SPC17237.1"/>
    <property type="molecule type" value="Genomic_DNA"/>
</dbReference>
<sequence>MQFSNFRCYTSRENADIIVGWLVLWTTVYVGTREGLYFCSSRAIITGNYSSPVFRYYKLKDEQ</sequence>